<dbReference type="InterPro" id="IPR000322">
    <property type="entry name" value="Glyco_hydro_31_TIM"/>
</dbReference>
<keyword evidence="9" id="KW-1185">Reference proteome</keyword>
<dbReference type="CDD" id="cd14752">
    <property type="entry name" value="GH31_N"/>
    <property type="match status" value="1"/>
</dbReference>
<organism evidence="8 9">
    <name type="scientific">Paenibacillus curdlanolyticus YK9</name>
    <dbReference type="NCBI Taxonomy" id="717606"/>
    <lineage>
        <taxon>Bacteria</taxon>
        <taxon>Bacillati</taxon>
        <taxon>Bacillota</taxon>
        <taxon>Bacilli</taxon>
        <taxon>Bacillales</taxon>
        <taxon>Paenibacillaceae</taxon>
        <taxon>Paenibacillus</taxon>
    </lineage>
</organism>
<dbReference type="InterPro" id="IPR013780">
    <property type="entry name" value="Glyco_hydro_b"/>
</dbReference>
<feature type="domain" description="Glycoside hydrolase family 31 N-terminal" evidence="6">
    <location>
        <begin position="75"/>
        <end position="212"/>
    </location>
</feature>
<dbReference type="GO" id="GO:0030246">
    <property type="term" value="F:carbohydrate binding"/>
    <property type="evidence" value="ECO:0007669"/>
    <property type="project" value="InterPro"/>
</dbReference>
<evidence type="ECO:0000256" key="1">
    <source>
        <dbReference type="ARBA" id="ARBA00007806"/>
    </source>
</evidence>
<protein>
    <submittedName>
        <fullName evidence="8">Alpha-glucosidase</fullName>
        <ecNumber evidence="8">3.2.1.20</ecNumber>
    </submittedName>
</protein>
<feature type="domain" description="Glycoside hydrolase family 31 TIM barrel" evidence="5">
    <location>
        <begin position="254"/>
        <end position="579"/>
    </location>
</feature>
<dbReference type="InterPro" id="IPR048395">
    <property type="entry name" value="Glyco_hydro_31_C"/>
</dbReference>
<evidence type="ECO:0000259" key="5">
    <source>
        <dbReference type="Pfam" id="PF01055"/>
    </source>
</evidence>
<evidence type="ECO:0000313" key="8">
    <source>
        <dbReference type="EMBL" id="EFM10058.1"/>
    </source>
</evidence>
<dbReference type="CDD" id="cd06604">
    <property type="entry name" value="GH31_glucosidase_II_MalA"/>
    <property type="match status" value="1"/>
</dbReference>
<dbReference type="InterPro" id="IPR017853">
    <property type="entry name" value="GH"/>
</dbReference>
<proteinExistence type="inferred from homology"/>
<dbReference type="SUPFAM" id="SSF51011">
    <property type="entry name" value="Glycosyl hydrolase domain"/>
    <property type="match status" value="1"/>
</dbReference>
<dbReference type="SUPFAM" id="SSF74650">
    <property type="entry name" value="Galactose mutarotase-like"/>
    <property type="match status" value="1"/>
</dbReference>
<dbReference type="EC" id="3.2.1.20" evidence="8"/>
<dbReference type="STRING" id="717606.PaecuDRAFT_3017"/>
<name>E0IBH8_9BACL</name>
<dbReference type="eggNOG" id="COG1501">
    <property type="taxonomic scope" value="Bacteria"/>
</dbReference>
<gene>
    <name evidence="8" type="ORF">PaecuDRAFT_3017</name>
</gene>
<dbReference type="OrthoDB" id="176168at2"/>
<keyword evidence="2 4" id="KW-0378">Hydrolase</keyword>
<dbReference type="InterPro" id="IPR025887">
    <property type="entry name" value="Glyco_hydro_31_N_dom"/>
</dbReference>
<reference evidence="8 9" key="1">
    <citation type="submission" date="2010-07" db="EMBL/GenBank/DDBJ databases">
        <title>The draft genome of Paenibacillus curdlanolyticus YK9.</title>
        <authorList>
            <consortium name="US DOE Joint Genome Institute (JGI-PGF)"/>
            <person name="Lucas S."/>
            <person name="Copeland A."/>
            <person name="Lapidus A."/>
            <person name="Cheng J.-F."/>
            <person name="Bruce D."/>
            <person name="Goodwin L."/>
            <person name="Pitluck S."/>
            <person name="Land M.L."/>
            <person name="Hauser L."/>
            <person name="Chang Y.-J."/>
            <person name="Jeffries C."/>
            <person name="Anderson I.J."/>
            <person name="Johnson E."/>
            <person name="Loganathan U."/>
            <person name="Mulhopadhyay B."/>
            <person name="Kyrpides N."/>
            <person name="Woyke T.J."/>
        </authorList>
    </citation>
    <scope>NUCLEOTIDE SEQUENCE [LARGE SCALE GENOMIC DNA]</scope>
    <source>
        <strain evidence="8 9">YK9</strain>
    </source>
</reference>
<evidence type="ECO:0000313" key="9">
    <source>
        <dbReference type="Proteomes" id="UP000005387"/>
    </source>
</evidence>
<comment type="similarity">
    <text evidence="1 4">Belongs to the glycosyl hydrolase 31 family.</text>
</comment>
<dbReference type="PROSITE" id="PS00129">
    <property type="entry name" value="GLYCOSYL_HYDROL_F31_1"/>
    <property type="match status" value="1"/>
</dbReference>
<dbReference type="AlphaFoldDB" id="E0IBH8"/>
<dbReference type="Pfam" id="PF21365">
    <property type="entry name" value="Glyco_hydro_31_3rd"/>
    <property type="match status" value="1"/>
</dbReference>
<dbReference type="InterPro" id="IPR030458">
    <property type="entry name" value="Glyco_hydro_31_AS"/>
</dbReference>
<dbReference type="RefSeq" id="WP_006039005.1">
    <property type="nucleotide sequence ID" value="NZ_AEDD01000008.1"/>
</dbReference>
<dbReference type="Pfam" id="PF01055">
    <property type="entry name" value="Glyco_hydro_31_2nd"/>
    <property type="match status" value="1"/>
</dbReference>
<evidence type="ECO:0000259" key="7">
    <source>
        <dbReference type="Pfam" id="PF21365"/>
    </source>
</evidence>
<sequence>MLNSETIHPDNMQSQLRAEGDRALGAVNRVEGPNNGVIRLHYGQGTADIAVLGEHIAQITLLAAGESELGIGSGEVTLPPAQTEPDVTKKEQTLAIRAGKLQLQIDLQASSIMFCDENGAAFAQQTELTWGDKWKATAYFAKNAASRFYGLGEKAGFLNKSGERYEMWNTDVYSPHVQDIDALYQSIPFLIHDSGSACYGLFLDNPGRTFFDMRTFEDSYSFGCETGALQYYVIAGRDMKEVIGRYTALTGRMKLPPKWSLGYHQSRYSYMDQEEVLTLARTFREKQIPCDAIYLDIHYMDSYRVFTFDPIRFPDPAGMMAELKELGVRIVPIVDPGVKKTPSDAVYREGLSHDYFCRYIEGELFSGKVWPGESVFPDFSDERTANWWGHLHAFYTEMGIAGIWNDMNEPSVFNDLKTMDPNVMHKNNGAAKMHGEVHNLYGLWMSKATFLGLERLLGDERPFVLTRAGYAGIQKYAAVWTGDNRSYWEHLALSIPMIMNLGMSGVAFTGADVGGFAAHSGGELLARWTQAGALLPYFRNHSELSAIRQEPWVFGPVVEDICRASINLRYRLLPAIYSLFREASETGLPVVRPLVLEYPQDAAVSNLNDQFLLGADILVAPVLHPGVSCRSVYLPEGQWYDFATGEVHNGGQHILADAPLERLPMFVRAGAIVVQAAADAGHAHQHTSELTSGSRAIDIYVPQAGTHARSHYEDDGCTTDYLKGAFDSIDMMLQVEGTGAGEHIVFAASSKQQGFGISQRPVEVTFRGIRSANAAVRAYQADGTPMEAAVSSRLNETAGYHVVTMVCQAWPARIDILSGREAR</sequence>
<evidence type="ECO:0000256" key="3">
    <source>
        <dbReference type="ARBA" id="ARBA00023295"/>
    </source>
</evidence>
<accession>E0IBH8</accession>
<dbReference type="Pfam" id="PF13802">
    <property type="entry name" value="Gal_mutarotas_2"/>
    <property type="match status" value="1"/>
</dbReference>
<dbReference type="PANTHER" id="PTHR22762:SF166">
    <property type="entry name" value="ALPHA-GLUCOSIDASE"/>
    <property type="match status" value="1"/>
</dbReference>
<dbReference type="GO" id="GO:0004558">
    <property type="term" value="F:alpha-1,4-glucosidase activity"/>
    <property type="evidence" value="ECO:0007669"/>
    <property type="project" value="UniProtKB-EC"/>
</dbReference>
<dbReference type="EMBL" id="AEDD01000008">
    <property type="protein sequence ID" value="EFM10058.1"/>
    <property type="molecule type" value="Genomic_DNA"/>
</dbReference>
<evidence type="ECO:0000256" key="4">
    <source>
        <dbReference type="RuleBase" id="RU361185"/>
    </source>
</evidence>
<dbReference type="GO" id="GO:0005975">
    <property type="term" value="P:carbohydrate metabolic process"/>
    <property type="evidence" value="ECO:0007669"/>
    <property type="project" value="InterPro"/>
</dbReference>
<dbReference type="SUPFAM" id="SSF51445">
    <property type="entry name" value="(Trans)glycosidases"/>
    <property type="match status" value="1"/>
</dbReference>
<dbReference type="InterPro" id="IPR011013">
    <property type="entry name" value="Gal_mutarotase_sf_dom"/>
</dbReference>
<dbReference type="Gene3D" id="2.60.40.1760">
    <property type="entry name" value="glycosyl hydrolase (family 31)"/>
    <property type="match status" value="1"/>
</dbReference>
<feature type="domain" description="Glycosyl hydrolase family 31 C-terminal" evidence="7">
    <location>
        <begin position="587"/>
        <end position="673"/>
    </location>
</feature>
<dbReference type="Proteomes" id="UP000005387">
    <property type="component" value="Unassembled WGS sequence"/>
</dbReference>
<evidence type="ECO:0000256" key="2">
    <source>
        <dbReference type="ARBA" id="ARBA00022801"/>
    </source>
</evidence>
<evidence type="ECO:0000259" key="6">
    <source>
        <dbReference type="Pfam" id="PF13802"/>
    </source>
</evidence>
<dbReference type="PANTHER" id="PTHR22762">
    <property type="entry name" value="ALPHA-GLUCOSIDASE"/>
    <property type="match status" value="1"/>
</dbReference>
<dbReference type="Gene3D" id="2.60.40.1180">
    <property type="entry name" value="Golgi alpha-mannosidase II"/>
    <property type="match status" value="2"/>
</dbReference>
<dbReference type="Gene3D" id="3.20.20.80">
    <property type="entry name" value="Glycosidases"/>
    <property type="match status" value="2"/>
</dbReference>
<keyword evidence="3 4" id="KW-0326">Glycosidase</keyword>